<name>A0ABX8V299_9BACT</name>
<evidence type="ECO:0000313" key="3">
    <source>
        <dbReference type="EMBL" id="QYF49365.1"/>
    </source>
</evidence>
<dbReference type="Proteomes" id="UP000826014">
    <property type="component" value="Chromosome"/>
</dbReference>
<feature type="domain" description="Inner membrane protein YgaP-like transmembrane" evidence="2">
    <location>
        <begin position="1"/>
        <end position="60"/>
    </location>
</feature>
<dbReference type="Pfam" id="PF11127">
    <property type="entry name" value="YgaP-like_TM"/>
    <property type="match status" value="1"/>
</dbReference>
<evidence type="ECO:0000256" key="1">
    <source>
        <dbReference type="SAM" id="Phobius"/>
    </source>
</evidence>
<proteinExistence type="predicted"/>
<organism evidence="3 4">
    <name type="scientific">Candidatus Rhabdochlamydia oedothoracis</name>
    <dbReference type="NCBI Taxonomy" id="2720720"/>
    <lineage>
        <taxon>Bacteria</taxon>
        <taxon>Pseudomonadati</taxon>
        <taxon>Chlamydiota</taxon>
        <taxon>Chlamydiia</taxon>
        <taxon>Parachlamydiales</taxon>
        <taxon>Candidatus Rhabdochlamydiaceae</taxon>
        <taxon>Candidatus Rhabdochlamydia</taxon>
    </lineage>
</organism>
<dbReference type="InterPro" id="IPR021309">
    <property type="entry name" value="YgaP-like_TM"/>
</dbReference>
<feature type="transmembrane region" description="Helical" evidence="1">
    <location>
        <begin position="34"/>
        <end position="54"/>
    </location>
</feature>
<keyword evidence="1" id="KW-0472">Membrane</keyword>
<protein>
    <recommendedName>
        <fullName evidence="2">Inner membrane protein YgaP-like transmembrane domain-containing protein</fullName>
    </recommendedName>
</protein>
<sequence length="65" mass="7521">MKKNIGSKDRFIRLGLAFILIACSIWKSSWLLLIFGVFTLLEALFSWCILYQILGKNSCPINRKK</sequence>
<evidence type="ECO:0000259" key="2">
    <source>
        <dbReference type="Pfam" id="PF11127"/>
    </source>
</evidence>
<feature type="transmembrane region" description="Helical" evidence="1">
    <location>
        <begin position="12"/>
        <end position="28"/>
    </location>
</feature>
<accession>A0ABX8V299</accession>
<keyword evidence="1" id="KW-1133">Transmembrane helix</keyword>
<evidence type="ECO:0000313" key="4">
    <source>
        <dbReference type="Proteomes" id="UP000826014"/>
    </source>
</evidence>
<reference evidence="3 4" key="1">
    <citation type="journal article" date="2022" name="bioRxiv">
        <title>Ecology and evolution of chlamydial symbionts of arthropods.</title>
        <authorList>
            <person name="Halter T."/>
            <person name="Koestlbacher S."/>
            <person name="Collingro A."/>
            <person name="Sixt B.S."/>
            <person name="Toenshoff E.R."/>
            <person name="Hendrickx F."/>
            <person name="Kostanjsek R."/>
            <person name="Horn M."/>
        </authorList>
    </citation>
    <scope>NUCLEOTIDE SEQUENCE [LARGE SCALE GENOMIC DNA]</scope>
    <source>
        <strain evidence="3">W744xW776</strain>
    </source>
</reference>
<keyword evidence="4" id="KW-1185">Reference proteome</keyword>
<dbReference type="RefSeq" id="WP_215217329.1">
    <property type="nucleotide sequence ID" value="NZ_CP075587.1"/>
</dbReference>
<gene>
    <name evidence="3" type="ORF">RHABOEDO_001689</name>
</gene>
<dbReference type="EMBL" id="CP075587">
    <property type="protein sequence ID" value="QYF49365.1"/>
    <property type="molecule type" value="Genomic_DNA"/>
</dbReference>
<keyword evidence="1" id="KW-0812">Transmembrane</keyword>